<evidence type="ECO:0000256" key="3">
    <source>
        <dbReference type="ARBA" id="ARBA00023015"/>
    </source>
</evidence>
<dbReference type="GO" id="GO:0009873">
    <property type="term" value="P:ethylene-activated signaling pathway"/>
    <property type="evidence" value="ECO:0007669"/>
    <property type="project" value="UniProtKB-KW"/>
</dbReference>
<dbReference type="SUPFAM" id="SSF54171">
    <property type="entry name" value="DNA-binding domain"/>
    <property type="match status" value="1"/>
</dbReference>
<reference evidence="11 12" key="1">
    <citation type="submission" date="2017-11" db="EMBL/GenBank/DDBJ databases">
        <title>De-novo sequencing of pomegranate (Punica granatum L.) genome.</title>
        <authorList>
            <person name="Akparov Z."/>
            <person name="Amiraslanov A."/>
            <person name="Hajiyeva S."/>
            <person name="Abbasov M."/>
            <person name="Kaur K."/>
            <person name="Hamwieh A."/>
            <person name="Solovyev V."/>
            <person name="Salamov A."/>
            <person name="Braich B."/>
            <person name="Kosarev P."/>
            <person name="Mahmoud A."/>
            <person name="Hajiyev E."/>
            <person name="Babayeva S."/>
            <person name="Izzatullayeva V."/>
            <person name="Mammadov A."/>
            <person name="Mammadov A."/>
            <person name="Sharifova S."/>
            <person name="Ojaghi J."/>
            <person name="Eynullazada K."/>
            <person name="Bayramov B."/>
            <person name="Abdulazimova A."/>
            <person name="Shahmuradov I."/>
        </authorList>
    </citation>
    <scope>NUCLEOTIDE SEQUENCE [LARGE SCALE GENOMIC DNA]</scope>
    <source>
        <strain evidence="12">cv. AG2017</strain>
        <tissue evidence="11">Leaf</tissue>
    </source>
</reference>
<keyword evidence="6" id="KW-0804">Transcription</keyword>
<dbReference type="GO" id="GO:0003700">
    <property type="term" value="F:DNA-binding transcription factor activity"/>
    <property type="evidence" value="ECO:0007669"/>
    <property type="project" value="InterPro"/>
</dbReference>
<dbReference type="EMBL" id="PGOL01001975">
    <property type="protein sequence ID" value="PKI52118.1"/>
    <property type="molecule type" value="Genomic_DNA"/>
</dbReference>
<feature type="region of interest" description="Disordered" evidence="9">
    <location>
        <begin position="1"/>
        <end position="71"/>
    </location>
</feature>
<dbReference type="CDD" id="cd00018">
    <property type="entry name" value="AP2"/>
    <property type="match status" value="1"/>
</dbReference>
<keyword evidence="12" id="KW-1185">Reference proteome</keyword>
<feature type="region of interest" description="Disordered" evidence="9">
    <location>
        <begin position="214"/>
        <end position="258"/>
    </location>
</feature>
<evidence type="ECO:0000313" key="12">
    <source>
        <dbReference type="Proteomes" id="UP000233551"/>
    </source>
</evidence>
<comment type="subcellular location">
    <subcellularLocation>
        <location evidence="1">Nucleus</location>
    </subcellularLocation>
</comment>
<dbReference type="PRINTS" id="PR00367">
    <property type="entry name" value="ETHRSPELEMNT"/>
</dbReference>
<dbReference type="SMART" id="SM00380">
    <property type="entry name" value="AP2"/>
    <property type="match status" value="1"/>
</dbReference>
<evidence type="ECO:0000256" key="7">
    <source>
        <dbReference type="ARBA" id="ARBA00023242"/>
    </source>
</evidence>
<dbReference type="PANTHER" id="PTHR31194:SF202">
    <property type="entry name" value="ETHYLENE-RESPONSIVE TRANSCRIPTION FACTOR ERF070"/>
    <property type="match status" value="1"/>
</dbReference>
<keyword evidence="7" id="KW-0539">Nucleus</keyword>
<dbReference type="InterPro" id="IPR016177">
    <property type="entry name" value="DNA-bd_dom_sf"/>
</dbReference>
<name>A0A2I0J7B2_PUNGR</name>
<dbReference type="FunFam" id="3.30.730.10:FF:000001">
    <property type="entry name" value="Ethylene-responsive transcription factor 2"/>
    <property type="match status" value="1"/>
</dbReference>
<evidence type="ECO:0000256" key="1">
    <source>
        <dbReference type="ARBA" id="ARBA00004123"/>
    </source>
</evidence>
<evidence type="ECO:0000313" key="11">
    <source>
        <dbReference type="EMBL" id="PKI52118.1"/>
    </source>
</evidence>
<keyword evidence="5" id="KW-0010">Activator</keyword>
<keyword evidence="4" id="KW-0238">DNA-binding</keyword>
<dbReference type="AlphaFoldDB" id="A0A2I0J7B2"/>
<keyword evidence="3" id="KW-0805">Transcription regulation</keyword>
<dbReference type="Pfam" id="PF00847">
    <property type="entry name" value="AP2"/>
    <property type="match status" value="1"/>
</dbReference>
<evidence type="ECO:0000259" key="10">
    <source>
        <dbReference type="PROSITE" id="PS51032"/>
    </source>
</evidence>
<protein>
    <recommendedName>
        <fullName evidence="10">AP2/ERF domain-containing protein</fullName>
    </recommendedName>
</protein>
<dbReference type="Proteomes" id="UP000233551">
    <property type="component" value="Unassembled WGS sequence"/>
</dbReference>
<dbReference type="STRING" id="22663.A0A2I0J7B2"/>
<feature type="compositionally biased region" description="Basic residues" evidence="9">
    <location>
        <begin position="25"/>
        <end position="40"/>
    </location>
</feature>
<evidence type="ECO:0000256" key="4">
    <source>
        <dbReference type="ARBA" id="ARBA00023125"/>
    </source>
</evidence>
<dbReference type="Gene3D" id="3.30.730.10">
    <property type="entry name" value="AP2/ERF domain"/>
    <property type="match status" value="1"/>
</dbReference>
<comment type="similarity">
    <text evidence="8">Belongs to the AP2/ERF transcription factor family. ERF subfamily.</text>
</comment>
<dbReference type="PROSITE" id="PS51032">
    <property type="entry name" value="AP2_ERF"/>
    <property type="match status" value="1"/>
</dbReference>
<keyword evidence="2" id="KW-0936">Ethylene signaling pathway</keyword>
<feature type="domain" description="AP2/ERF" evidence="10">
    <location>
        <begin position="132"/>
        <end position="189"/>
    </location>
</feature>
<evidence type="ECO:0000256" key="5">
    <source>
        <dbReference type="ARBA" id="ARBA00023159"/>
    </source>
</evidence>
<dbReference type="GO" id="GO:0003677">
    <property type="term" value="F:DNA binding"/>
    <property type="evidence" value="ECO:0007669"/>
    <property type="project" value="UniProtKB-KW"/>
</dbReference>
<dbReference type="InterPro" id="IPR050913">
    <property type="entry name" value="AP2/ERF_ERF"/>
</dbReference>
<dbReference type="InterPro" id="IPR001471">
    <property type="entry name" value="AP2/ERF_dom"/>
</dbReference>
<evidence type="ECO:0000256" key="9">
    <source>
        <dbReference type="SAM" id="MobiDB-lite"/>
    </source>
</evidence>
<feature type="region of interest" description="Disordered" evidence="9">
    <location>
        <begin position="92"/>
        <end position="135"/>
    </location>
</feature>
<evidence type="ECO:0000256" key="2">
    <source>
        <dbReference type="ARBA" id="ARBA00022745"/>
    </source>
</evidence>
<evidence type="ECO:0000256" key="8">
    <source>
        <dbReference type="ARBA" id="ARBA00024343"/>
    </source>
</evidence>
<organism evidence="11 12">
    <name type="scientific">Punica granatum</name>
    <name type="common">Pomegranate</name>
    <dbReference type="NCBI Taxonomy" id="22663"/>
    <lineage>
        <taxon>Eukaryota</taxon>
        <taxon>Viridiplantae</taxon>
        <taxon>Streptophyta</taxon>
        <taxon>Embryophyta</taxon>
        <taxon>Tracheophyta</taxon>
        <taxon>Spermatophyta</taxon>
        <taxon>Magnoliopsida</taxon>
        <taxon>eudicotyledons</taxon>
        <taxon>Gunneridae</taxon>
        <taxon>Pentapetalae</taxon>
        <taxon>rosids</taxon>
        <taxon>malvids</taxon>
        <taxon>Myrtales</taxon>
        <taxon>Lythraceae</taxon>
        <taxon>Punica</taxon>
    </lineage>
</organism>
<gene>
    <name evidence="11" type="ORF">CRG98_027534</name>
</gene>
<sequence>MVPGPTRHVSSIQRDRRYAAARTTHNPHGRCRNLRLRRGKSSGPRNPPLPRTVRISVTDPDATDSSSDEEADPFFCRRRVKRYVSEISIETSCKTAPTPSSRKRSSSSIGESPAATSRKPLKVPSADGNGKKFRGVRQRPWGKWAAEIRDPARRVRLWLGTYDTAEEAAMVYDNAAIKLRGPDALTNFVTPPSKDKASEGVNVDVSVKVNVSDPSVSGYDSGEESHNLSSPTSVLQFRTQSSSDDAEPVHEPSQSKTVEEVQECQGETSLSESAEFLQLDLPPFMDDFFNFQPPDCTLFDDSGALHSSLQSEDYFSDLFLETLPDDFPSLCIDTCPVDDYFQDIGDLFASDALAVP</sequence>
<proteinExistence type="inferred from homology"/>
<accession>A0A2I0J7B2</accession>
<feature type="compositionally biased region" description="Polar residues" evidence="9">
    <location>
        <begin position="227"/>
        <end position="243"/>
    </location>
</feature>
<dbReference type="InterPro" id="IPR036955">
    <property type="entry name" value="AP2/ERF_dom_sf"/>
</dbReference>
<evidence type="ECO:0000256" key="6">
    <source>
        <dbReference type="ARBA" id="ARBA00023163"/>
    </source>
</evidence>
<comment type="caution">
    <text evidence="11">The sequence shown here is derived from an EMBL/GenBank/DDBJ whole genome shotgun (WGS) entry which is preliminary data.</text>
</comment>
<dbReference type="PANTHER" id="PTHR31194">
    <property type="entry name" value="SHN SHINE , DNA BINDING / TRANSCRIPTION FACTOR"/>
    <property type="match status" value="1"/>
</dbReference>
<dbReference type="GO" id="GO:0005634">
    <property type="term" value="C:nucleus"/>
    <property type="evidence" value="ECO:0007669"/>
    <property type="project" value="UniProtKB-SubCell"/>
</dbReference>